<keyword evidence="1" id="KW-0472">Membrane</keyword>
<evidence type="ECO:0000313" key="3">
    <source>
        <dbReference type="Proteomes" id="UP001256827"/>
    </source>
</evidence>
<evidence type="ECO:0000256" key="1">
    <source>
        <dbReference type="SAM" id="Phobius"/>
    </source>
</evidence>
<dbReference type="Proteomes" id="UP001256827">
    <property type="component" value="Chromosome"/>
</dbReference>
<dbReference type="SUPFAM" id="SSF48452">
    <property type="entry name" value="TPR-like"/>
    <property type="match status" value="1"/>
</dbReference>
<evidence type="ECO:0000313" key="2">
    <source>
        <dbReference type="EMBL" id="WNC13903.1"/>
    </source>
</evidence>
<organism evidence="2 3">
    <name type="scientific">Brevibacillus brevis</name>
    <name type="common">Bacillus brevis</name>
    <dbReference type="NCBI Taxonomy" id="1393"/>
    <lineage>
        <taxon>Bacteria</taxon>
        <taxon>Bacillati</taxon>
        <taxon>Bacillota</taxon>
        <taxon>Bacilli</taxon>
        <taxon>Bacillales</taxon>
        <taxon>Paenibacillaceae</taxon>
        <taxon>Brevibacillus</taxon>
    </lineage>
</organism>
<dbReference type="RefSeq" id="WP_310765622.1">
    <property type="nucleotide sequence ID" value="NZ_CP134050.1"/>
</dbReference>
<dbReference type="InterPro" id="IPR011990">
    <property type="entry name" value="TPR-like_helical_dom_sf"/>
</dbReference>
<dbReference type="EMBL" id="CP134050">
    <property type="protein sequence ID" value="WNC13903.1"/>
    <property type="molecule type" value="Genomic_DNA"/>
</dbReference>
<proteinExistence type="predicted"/>
<keyword evidence="1" id="KW-0812">Transmembrane</keyword>
<name>A0ABY9T675_BREBE</name>
<keyword evidence="3" id="KW-1185">Reference proteome</keyword>
<keyword evidence="1" id="KW-1133">Transmembrane helix</keyword>
<protein>
    <recommendedName>
        <fullName evidence="4">Tetratricopeptide repeat protein</fullName>
    </recommendedName>
</protein>
<feature type="transmembrane region" description="Helical" evidence="1">
    <location>
        <begin position="29"/>
        <end position="48"/>
    </location>
</feature>
<reference evidence="2 3" key="1">
    <citation type="submission" date="2023-09" db="EMBL/GenBank/DDBJ databases">
        <title>Complete Genome and Methylome dissection of Bacillus brevis NEB573 original source of BbsI restriction endonuclease.</title>
        <authorList>
            <person name="Fomenkov A."/>
            <person name="Roberts R.D."/>
        </authorList>
    </citation>
    <scope>NUCLEOTIDE SEQUENCE [LARGE SCALE GENOMIC DNA]</scope>
    <source>
        <strain evidence="2 3">NEB573</strain>
    </source>
</reference>
<sequence length="294" mass="34046">MGKWLLVAYYVLAVVYVLYSLRHREAKNGLAAIVCFVPFAGLPLALVAEWRRSQAALEDTRRFELVVDLQKDRSGFFDKVDLQKETSIVPIEEALLLNDFRTRRRIVLDMLKDNSLDLASFLAKAVRNEDSETSHYAVTAMLELKRQMMAELQRAAVAAEQKPDDIHVLQRYAEIVKQSIENGLFDPETERTYSLLQADVLERLIAQDNCMEEVFIDKIDCEIRLGRYEKAEEASKRFIQENPQSEMAFYMAMKLYYTLRAGTKFNEVLESLKRSTVKVSPRTLQLIRYWNQGV</sequence>
<accession>A0ABY9T675</accession>
<gene>
    <name evidence="2" type="ORF">RGB73_24980</name>
</gene>
<evidence type="ECO:0008006" key="4">
    <source>
        <dbReference type="Google" id="ProtNLM"/>
    </source>
</evidence>
<feature type="transmembrane region" description="Helical" evidence="1">
    <location>
        <begin position="6"/>
        <end position="22"/>
    </location>
</feature>